<dbReference type="GO" id="GO:0004674">
    <property type="term" value="F:protein serine/threonine kinase activity"/>
    <property type="evidence" value="ECO:0007669"/>
    <property type="project" value="UniProtKB-KW"/>
</dbReference>
<feature type="repeat" description="NHL" evidence="13">
    <location>
        <begin position="541"/>
        <end position="571"/>
    </location>
</feature>
<evidence type="ECO:0000256" key="7">
    <source>
        <dbReference type="ARBA" id="ARBA00022737"/>
    </source>
</evidence>
<evidence type="ECO:0000256" key="8">
    <source>
        <dbReference type="ARBA" id="ARBA00022741"/>
    </source>
</evidence>
<evidence type="ECO:0000256" key="12">
    <source>
        <dbReference type="ARBA" id="ARBA00023136"/>
    </source>
</evidence>
<organism evidence="18 19">
    <name type="scientific">Mycobacterium vicinigordonae</name>
    <dbReference type="NCBI Taxonomy" id="1719132"/>
    <lineage>
        <taxon>Bacteria</taxon>
        <taxon>Bacillati</taxon>
        <taxon>Actinomycetota</taxon>
        <taxon>Actinomycetes</taxon>
        <taxon>Mycobacteriales</taxon>
        <taxon>Mycobacteriaceae</taxon>
        <taxon>Mycobacterium</taxon>
    </lineage>
</organism>
<dbReference type="InterPro" id="IPR000719">
    <property type="entry name" value="Prot_kinase_dom"/>
</dbReference>
<evidence type="ECO:0000259" key="17">
    <source>
        <dbReference type="PROSITE" id="PS50011"/>
    </source>
</evidence>
<dbReference type="GO" id="GO:0005524">
    <property type="term" value="F:ATP binding"/>
    <property type="evidence" value="ECO:0007669"/>
    <property type="project" value="UniProtKB-UniRule"/>
</dbReference>
<keyword evidence="4" id="KW-0723">Serine/threonine-protein kinase</keyword>
<feature type="repeat" description="NHL" evidence="13">
    <location>
        <begin position="454"/>
        <end position="486"/>
    </location>
</feature>
<dbReference type="Gene3D" id="1.10.510.10">
    <property type="entry name" value="Transferase(Phosphotransferase) domain 1"/>
    <property type="match status" value="1"/>
</dbReference>
<feature type="region of interest" description="Disordered" evidence="15">
    <location>
        <begin position="291"/>
        <end position="313"/>
    </location>
</feature>
<dbReference type="FunFam" id="3.30.200.20:FF:000348">
    <property type="entry name" value="Serine/threonine protein kinase"/>
    <property type="match status" value="1"/>
</dbReference>
<evidence type="ECO:0000256" key="10">
    <source>
        <dbReference type="ARBA" id="ARBA00022840"/>
    </source>
</evidence>
<dbReference type="InterPro" id="IPR011042">
    <property type="entry name" value="6-blade_b-propeller_TolB-like"/>
</dbReference>
<dbReference type="EC" id="2.7.11.1" evidence="2"/>
<keyword evidence="5" id="KW-0808">Transferase</keyword>
<keyword evidence="12 16" id="KW-0472">Membrane</keyword>
<feature type="compositionally biased region" description="Pro residues" evidence="15">
    <location>
        <begin position="298"/>
        <end position="309"/>
    </location>
</feature>
<dbReference type="AlphaFoldDB" id="A0A7D6HX17"/>
<evidence type="ECO:0000256" key="6">
    <source>
        <dbReference type="ARBA" id="ARBA00022692"/>
    </source>
</evidence>
<dbReference type="PROSITE" id="PS51125">
    <property type="entry name" value="NHL"/>
    <property type="match status" value="2"/>
</dbReference>
<evidence type="ECO:0000256" key="16">
    <source>
        <dbReference type="SAM" id="Phobius"/>
    </source>
</evidence>
<feature type="binding site" evidence="14">
    <location>
        <position position="44"/>
    </location>
    <ligand>
        <name>ATP</name>
        <dbReference type="ChEBI" id="CHEBI:30616"/>
    </ligand>
</feature>
<dbReference type="PANTHER" id="PTHR43289:SF6">
    <property type="entry name" value="SERINE_THREONINE-PROTEIN KINASE NEKL-3"/>
    <property type="match status" value="1"/>
</dbReference>
<sequence length="620" mass="65454">MAVEQDRAGTQFGPYRLIRLLGSGGYGEVYEAEDTTMHRAVALKLLSSTYSQNPVFRERLFREARTAGRLREPHVLPIHSCGEIAGQVYLDMRLVRGVDLETVLRREGPMQPTRAVAIVEQVAGALDAAHAESVIHRDVKPANILLSGDDFASLVDFGLANAAGDARLTRPGKAVGTFDYVAPERLNGSPVDHRCDVYALACVLYELLTGTTPYGDSDDLPALMNAQLSAPIPRLGQRRAGLPLELDEVIARGMAKNPEARYPSAGDLAADARRALGPAPAGRQWAAAPAPVTQPWNSPVPPRPLPSPAHPVERKRRRRNMIAVAAVVVAAAVAVAVIGVMHRHAPTRPVATTPHPSSTVPVTLNFPALAAVRGVAVDGGGNVYAAELGHHSPEGRILKLPPGQPAPSELTFGEVYAEGVSVDAAGNVYIADLHGHAVWKLEPGARGPIKLPFGHLDTPRDVAIGNDGSVYVTDAGSRQVLKLPPGATSPTVLMPTTPVNTPLGIAVDNGGNVYLVDSADRRVLKLPSGSDTPAELAFPGLQEPYGVAVDSKGNVYVTDTMGRKVLKLAVGTTQAAPVPFASLNYPFGVAVDRDGDLYVADCHRSDDCANGKVLELGAAP</sequence>
<dbReference type="InterPro" id="IPR008271">
    <property type="entry name" value="Ser/Thr_kinase_AS"/>
</dbReference>
<dbReference type="PROSITE" id="PS50011">
    <property type="entry name" value="PROTEIN_KINASE_DOM"/>
    <property type="match status" value="1"/>
</dbReference>
<dbReference type="FunFam" id="1.10.510.10:FF:000021">
    <property type="entry name" value="Serine/threonine protein kinase"/>
    <property type="match status" value="1"/>
</dbReference>
<proteinExistence type="predicted"/>
<keyword evidence="9 18" id="KW-0418">Kinase</keyword>
<keyword evidence="3" id="KW-1003">Cell membrane</keyword>
<dbReference type="PANTHER" id="PTHR43289">
    <property type="entry name" value="MITOGEN-ACTIVATED PROTEIN KINASE KINASE KINASE 20-RELATED"/>
    <property type="match status" value="1"/>
</dbReference>
<reference evidence="18" key="1">
    <citation type="submission" date="2020-07" db="EMBL/GenBank/DDBJ databases">
        <title>Description of Mycobacterium gordonae subsp. intergordonae subsp.nov. and Mycobacterium gordonae subsp. gordonae subsp. nov.</title>
        <authorList>
            <person name="Huang H."/>
        </authorList>
    </citation>
    <scope>NUCLEOTIDE SEQUENCE [LARGE SCALE GENOMIC DNA]</scope>
    <source>
        <strain evidence="18">24T</strain>
    </source>
</reference>
<keyword evidence="8 14" id="KW-0547">Nucleotide-binding</keyword>
<dbReference type="InterPro" id="IPR017441">
    <property type="entry name" value="Protein_kinase_ATP_BS"/>
</dbReference>
<evidence type="ECO:0000256" key="14">
    <source>
        <dbReference type="PROSITE-ProRule" id="PRU10141"/>
    </source>
</evidence>
<comment type="subcellular location">
    <subcellularLocation>
        <location evidence="1">Cell membrane</location>
        <topology evidence="1">Single-pass membrane protein</topology>
    </subcellularLocation>
</comment>
<evidence type="ECO:0000256" key="13">
    <source>
        <dbReference type="PROSITE-ProRule" id="PRU00504"/>
    </source>
</evidence>
<dbReference type="Pfam" id="PF25021">
    <property type="entry name" value="TEN_NHL"/>
    <property type="match status" value="1"/>
</dbReference>
<evidence type="ECO:0000313" key="19">
    <source>
        <dbReference type="Proteomes" id="UP000510682"/>
    </source>
</evidence>
<evidence type="ECO:0000256" key="1">
    <source>
        <dbReference type="ARBA" id="ARBA00004162"/>
    </source>
</evidence>
<dbReference type="KEGG" id="mgor:H0P51_12745"/>
<evidence type="ECO:0000256" key="3">
    <source>
        <dbReference type="ARBA" id="ARBA00022475"/>
    </source>
</evidence>
<accession>A0A7D6HX17</accession>
<keyword evidence="7" id="KW-0677">Repeat</keyword>
<dbReference type="SUPFAM" id="SSF56112">
    <property type="entry name" value="Protein kinase-like (PK-like)"/>
    <property type="match status" value="1"/>
</dbReference>
<dbReference type="GO" id="GO:0080090">
    <property type="term" value="P:regulation of primary metabolic process"/>
    <property type="evidence" value="ECO:0007669"/>
    <property type="project" value="UniProtKB-ARBA"/>
</dbReference>
<dbReference type="Proteomes" id="UP000510682">
    <property type="component" value="Chromosome"/>
</dbReference>
<dbReference type="RefSeq" id="WP_180918398.1">
    <property type="nucleotide sequence ID" value="NZ_CP059165.1"/>
</dbReference>
<dbReference type="Gene3D" id="3.30.200.20">
    <property type="entry name" value="Phosphorylase Kinase, domain 1"/>
    <property type="match status" value="1"/>
</dbReference>
<protein>
    <recommendedName>
        <fullName evidence="2">non-specific serine/threonine protein kinase</fullName>
        <ecNumber evidence="2">2.7.11.1</ecNumber>
    </recommendedName>
</protein>
<keyword evidence="6 16" id="KW-0812">Transmembrane</keyword>
<dbReference type="GO" id="GO:0005886">
    <property type="term" value="C:plasma membrane"/>
    <property type="evidence" value="ECO:0007669"/>
    <property type="project" value="UniProtKB-SubCell"/>
</dbReference>
<dbReference type="InterPro" id="IPR011009">
    <property type="entry name" value="Kinase-like_dom_sf"/>
</dbReference>
<dbReference type="EMBL" id="CP059165">
    <property type="protein sequence ID" value="QLL09652.1"/>
    <property type="molecule type" value="Genomic_DNA"/>
</dbReference>
<dbReference type="InterPro" id="IPR001258">
    <property type="entry name" value="NHL_repeat"/>
</dbReference>
<evidence type="ECO:0000256" key="15">
    <source>
        <dbReference type="SAM" id="MobiDB-lite"/>
    </source>
</evidence>
<dbReference type="PROSITE" id="PS00107">
    <property type="entry name" value="PROTEIN_KINASE_ATP"/>
    <property type="match status" value="1"/>
</dbReference>
<dbReference type="InterPro" id="IPR056822">
    <property type="entry name" value="TEN_NHL"/>
</dbReference>
<name>A0A7D6HX17_9MYCO</name>
<dbReference type="Pfam" id="PF00069">
    <property type="entry name" value="Pkinase"/>
    <property type="match status" value="1"/>
</dbReference>
<feature type="transmembrane region" description="Helical" evidence="16">
    <location>
        <begin position="321"/>
        <end position="341"/>
    </location>
</feature>
<dbReference type="SMART" id="SM00220">
    <property type="entry name" value="S_TKc"/>
    <property type="match status" value="1"/>
</dbReference>
<gene>
    <name evidence="18" type="ORF">H0P51_12745</name>
</gene>
<feature type="domain" description="Protein kinase" evidence="17">
    <location>
        <begin position="15"/>
        <end position="276"/>
    </location>
</feature>
<dbReference type="PROSITE" id="PS00108">
    <property type="entry name" value="PROTEIN_KINASE_ST"/>
    <property type="match status" value="1"/>
</dbReference>
<dbReference type="Gene3D" id="2.120.10.30">
    <property type="entry name" value="TolB, C-terminal domain"/>
    <property type="match status" value="1"/>
</dbReference>
<evidence type="ECO:0000256" key="11">
    <source>
        <dbReference type="ARBA" id="ARBA00022989"/>
    </source>
</evidence>
<keyword evidence="11 16" id="KW-1133">Transmembrane helix</keyword>
<reference evidence="18" key="2">
    <citation type="submission" date="2020-07" db="EMBL/GenBank/DDBJ databases">
        <authorList>
            <person name="Yu X."/>
        </authorList>
    </citation>
    <scope>NUCLEOTIDE SEQUENCE [LARGE SCALE GENOMIC DNA]</scope>
    <source>
        <strain evidence="18">24T</strain>
    </source>
</reference>
<evidence type="ECO:0000256" key="2">
    <source>
        <dbReference type="ARBA" id="ARBA00012513"/>
    </source>
</evidence>
<evidence type="ECO:0000313" key="18">
    <source>
        <dbReference type="EMBL" id="QLL09652.1"/>
    </source>
</evidence>
<keyword evidence="10 14" id="KW-0067">ATP-binding</keyword>
<dbReference type="CDD" id="cd14014">
    <property type="entry name" value="STKc_PknB_like"/>
    <property type="match status" value="1"/>
</dbReference>
<evidence type="ECO:0000256" key="9">
    <source>
        <dbReference type="ARBA" id="ARBA00022777"/>
    </source>
</evidence>
<evidence type="ECO:0000256" key="5">
    <source>
        <dbReference type="ARBA" id="ARBA00022679"/>
    </source>
</evidence>
<evidence type="ECO:0000256" key="4">
    <source>
        <dbReference type="ARBA" id="ARBA00022527"/>
    </source>
</evidence>
<keyword evidence="19" id="KW-1185">Reference proteome</keyword>
<dbReference type="SUPFAM" id="SSF101898">
    <property type="entry name" value="NHL repeat"/>
    <property type="match status" value="1"/>
</dbReference>